<sequence length="137" mass="16051">MLRIVDYAKRKDIEWYEVIRQAINESLVAPVVILSQGELRVYELDEDEMIGDYPDAEPIPLALVECTLHPAFLARLVYTRFPVIFKPVTKNKDDLAADFYQLDDLPIRPPSLSRYERLDRVWFGFSKQVSMTLDDLW</sequence>
<gene>
    <name evidence="1" type="ORF">METZ01_LOCUS184893</name>
</gene>
<protein>
    <submittedName>
        <fullName evidence="1">Uncharacterized protein</fullName>
    </submittedName>
</protein>
<reference evidence="1" key="1">
    <citation type="submission" date="2018-05" db="EMBL/GenBank/DDBJ databases">
        <authorList>
            <person name="Lanie J.A."/>
            <person name="Ng W.-L."/>
            <person name="Kazmierczak K.M."/>
            <person name="Andrzejewski T.M."/>
            <person name="Davidsen T.M."/>
            <person name="Wayne K.J."/>
            <person name="Tettelin H."/>
            <person name="Glass J.I."/>
            <person name="Rusch D."/>
            <person name="Podicherti R."/>
            <person name="Tsui H.-C.T."/>
            <person name="Winkler M.E."/>
        </authorList>
    </citation>
    <scope>NUCLEOTIDE SEQUENCE</scope>
</reference>
<evidence type="ECO:0000313" key="1">
    <source>
        <dbReference type="EMBL" id="SVB32039.1"/>
    </source>
</evidence>
<dbReference type="EMBL" id="UINC01037086">
    <property type="protein sequence ID" value="SVB32039.1"/>
    <property type="molecule type" value="Genomic_DNA"/>
</dbReference>
<organism evidence="1">
    <name type="scientific">marine metagenome</name>
    <dbReference type="NCBI Taxonomy" id="408172"/>
    <lineage>
        <taxon>unclassified sequences</taxon>
        <taxon>metagenomes</taxon>
        <taxon>ecological metagenomes</taxon>
    </lineage>
</organism>
<feature type="non-terminal residue" evidence="1">
    <location>
        <position position="137"/>
    </location>
</feature>
<dbReference type="AlphaFoldDB" id="A0A382D1Q2"/>
<accession>A0A382D1Q2</accession>
<name>A0A382D1Q2_9ZZZZ</name>
<proteinExistence type="predicted"/>